<protein>
    <recommendedName>
        <fullName evidence="4">DUF1616 domain-containing protein</fullName>
    </recommendedName>
</protein>
<sequence>MTTSAAGESTERSPSTRFMVWFFFVSLGALVLTVWLLSLGAKGSEISGVLSLLVALVSPFIPVFIDRLSREQGGPGLPLPSRKWLMFVTAALLGMTLSLVYWFAYHKPDLNVTDRVVLGKAAGLRDGSTATVRIRPPLGRSHLYLVFGLTNRSEVGDCVDPATLRGTLTVDGVDRGEIDARAGQELRYPLGKAENSVDLTVTLSEEKGDRTCSVDLRVTEAVLYNEGFL</sequence>
<organism evidence="2 3">
    <name type="scientific">Thermomonospora echinospora</name>
    <dbReference type="NCBI Taxonomy" id="1992"/>
    <lineage>
        <taxon>Bacteria</taxon>
        <taxon>Bacillati</taxon>
        <taxon>Actinomycetota</taxon>
        <taxon>Actinomycetes</taxon>
        <taxon>Streptosporangiales</taxon>
        <taxon>Thermomonosporaceae</taxon>
        <taxon>Thermomonospora</taxon>
    </lineage>
</organism>
<dbReference type="Proteomes" id="UP000236723">
    <property type="component" value="Unassembled WGS sequence"/>
</dbReference>
<evidence type="ECO:0000313" key="3">
    <source>
        <dbReference type="Proteomes" id="UP000236723"/>
    </source>
</evidence>
<keyword evidence="3" id="KW-1185">Reference proteome</keyword>
<proteinExistence type="predicted"/>
<dbReference type="EMBL" id="FNVO01000006">
    <property type="protein sequence ID" value="SEG53682.1"/>
    <property type="molecule type" value="Genomic_DNA"/>
</dbReference>
<keyword evidence="1" id="KW-1133">Transmembrane helix</keyword>
<accession>A0A1H6AZ57</accession>
<dbReference type="AlphaFoldDB" id="A0A1H6AZ57"/>
<keyword evidence="1" id="KW-0472">Membrane</keyword>
<evidence type="ECO:0008006" key="4">
    <source>
        <dbReference type="Google" id="ProtNLM"/>
    </source>
</evidence>
<feature type="transmembrane region" description="Helical" evidence="1">
    <location>
        <begin position="18"/>
        <end position="39"/>
    </location>
</feature>
<evidence type="ECO:0000313" key="2">
    <source>
        <dbReference type="EMBL" id="SEG53682.1"/>
    </source>
</evidence>
<keyword evidence="1" id="KW-0812">Transmembrane</keyword>
<reference evidence="3" key="1">
    <citation type="submission" date="2016-10" db="EMBL/GenBank/DDBJ databases">
        <authorList>
            <person name="Varghese N."/>
            <person name="Submissions S."/>
        </authorList>
    </citation>
    <scope>NUCLEOTIDE SEQUENCE [LARGE SCALE GENOMIC DNA]</scope>
    <source>
        <strain evidence="3">DSM 43163</strain>
    </source>
</reference>
<gene>
    <name evidence="2" type="ORF">SAMN04489712_106109</name>
</gene>
<feature type="transmembrane region" description="Helical" evidence="1">
    <location>
        <begin position="46"/>
        <end position="65"/>
    </location>
</feature>
<name>A0A1H6AZ57_9ACTN</name>
<feature type="transmembrane region" description="Helical" evidence="1">
    <location>
        <begin position="85"/>
        <end position="105"/>
    </location>
</feature>
<dbReference type="OrthoDB" id="3683187at2"/>
<dbReference type="RefSeq" id="WP_160147014.1">
    <property type="nucleotide sequence ID" value="NZ_FNVO01000006.1"/>
</dbReference>
<evidence type="ECO:0000256" key="1">
    <source>
        <dbReference type="SAM" id="Phobius"/>
    </source>
</evidence>